<evidence type="ECO:0000313" key="1">
    <source>
        <dbReference type="EMBL" id="NOU88338.1"/>
    </source>
</evidence>
<reference evidence="1 2" key="1">
    <citation type="submission" date="2019-10" db="EMBL/GenBank/DDBJ databases">
        <title>Description of Paenibacillus choica sp. nov.</title>
        <authorList>
            <person name="Carlier A."/>
            <person name="Qi S."/>
        </authorList>
    </citation>
    <scope>NUCLEOTIDE SEQUENCE [LARGE SCALE GENOMIC DNA]</scope>
    <source>
        <strain evidence="1 2">LMG 31460</strain>
    </source>
</reference>
<evidence type="ECO:0000313" key="2">
    <source>
        <dbReference type="Proteomes" id="UP000658690"/>
    </source>
</evidence>
<name>A0ABX1Z532_9BACL</name>
<accession>A0ABX1Z532</accession>
<comment type="caution">
    <text evidence="1">The sequence shown here is derived from an EMBL/GenBank/DDBJ whole genome shotgun (WGS) entry which is preliminary data.</text>
</comment>
<keyword evidence="2" id="KW-1185">Reference proteome</keyword>
<proteinExistence type="predicted"/>
<dbReference type="RefSeq" id="WP_171691362.1">
    <property type="nucleotide sequence ID" value="NZ_WHOC01000110.1"/>
</dbReference>
<sequence>MNQILMIKWRFKGGSYLDWISKKSWIQEDAMYLPKRKVNNKGSREHEQIIGSIPSLKMNRSISSESFWRECLFYYLLEIDPLTVRYYEQPVVVTYPELNAQSELVKKEQVPDTLVFRQYNRPHLFQVKGGNNIIEQKPHLYKANCRYAQEWVGIIQSFILNSYL</sequence>
<gene>
    <name evidence="1" type="ORF">GC102_21620</name>
</gene>
<dbReference type="EMBL" id="WHOC01000110">
    <property type="protein sequence ID" value="NOU88338.1"/>
    <property type="molecule type" value="Genomic_DNA"/>
</dbReference>
<organism evidence="1 2">
    <name type="scientific">Paenibacillus germinis</name>
    <dbReference type="NCBI Taxonomy" id="2654979"/>
    <lineage>
        <taxon>Bacteria</taxon>
        <taxon>Bacillati</taxon>
        <taxon>Bacillota</taxon>
        <taxon>Bacilli</taxon>
        <taxon>Bacillales</taxon>
        <taxon>Paenibacillaceae</taxon>
        <taxon>Paenibacillus</taxon>
    </lineage>
</organism>
<protein>
    <submittedName>
        <fullName evidence="1">Uncharacterized protein</fullName>
    </submittedName>
</protein>
<dbReference type="Proteomes" id="UP000658690">
    <property type="component" value="Unassembled WGS sequence"/>
</dbReference>